<dbReference type="EMBL" id="CP030840">
    <property type="protein sequence ID" value="AXC14489.1"/>
    <property type="molecule type" value="Genomic_DNA"/>
</dbReference>
<dbReference type="Pfam" id="PF02082">
    <property type="entry name" value="Rrf2"/>
    <property type="match status" value="1"/>
</dbReference>
<dbReference type="GO" id="GO:0003700">
    <property type="term" value="F:DNA-binding transcription factor activity"/>
    <property type="evidence" value="ECO:0007669"/>
    <property type="project" value="TreeGrafter"/>
</dbReference>
<dbReference type="Gene3D" id="1.10.10.10">
    <property type="entry name" value="Winged helix-like DNA-binding domain superfamily/Winged helix DNA-binding domain"/>
    <property type="match status" value="1"/>
</dbReference>
<dbReference type="AlphaFoldDB" id="A0A2Z5G688"/>
<accession>A0A2Z5G688</accession>
<dbReference type="OrthoDB" id="213028at2"/>
<dbReference type="NCBIfam" id="TIGR00738">
    <property type="entry name" value="rrf2_super"/>
    <property type="match status" value="1"/>
</dbReference>
<dbReference type="KEGG" id="abas:ACPOL_5235"/>
<dbReference type="InterPro" id="IPR036390">
    <property type="entry name" value="WH_DNA-bd_sf"/>
</dbReference>
<reference evidence="1 2" key="1">
    <citation type="journal article" date="2018" name="Front. Microbiol.">
        <title>Hydrolytic Capabilities as a Key to Environmental Success: Chitinolytic and Cellulolytic Acidobacteria From Acidic Sub-arctic Soils and Boreal Peatlands.</title>
        <authorList>
            <person name="Belova S.E."/>
            <person name="Ravin N.V."/>
            <person name="Pankratov T.A."/>
            <person name="Rakitin A.L."/>
            <person name="Ivanova A.A."/>
            <person name="Beletsky A.V."/>
            <person name="Mardanov A.V."/>
            <person name="Sinninghe Damste J.S."/>
            <person name="Dedysh S.N."/>
        </authorList>
    </citation>
    <scope>NUCLEOTIDE SEQUENCE [LARGE SCALE GENOMIC DNA]</scope>
    <source>
        <strain evidence="1 2">SBC82</strain>
    </source>
</reference>
<gene>
    <name evidence="1" type="ORF">ACPOL_5235</name>
</gene>
<dbReference type="GO" id="GO:0005829">
    <property type="term" value="C:cytosol"/>
    <property type="evidence" value="ECO:0007669"/>
    <property type="project" value="TreeGrafter"/>
</dbReference>
<protein>
    <submittedName>
        <fullName evidence="1">Rrf2 family transcriptional regulator, group III</fullName>
    </submittedName>
</protein>
<organism evidence="1 2">
    <name type="scientific">Acidisarcina polymorpha</name>
    <dbReference type="NCBI Taxonomy" id="2211140"/>
    <lineage>
        <taxon>Bacteria</taxon>
        <taxon>Pseudomonadati</taxon>
        <taxon>Acidobacteriota</taxon>
        <taxon>Terriglobia</taxon>
        <taxon>Terriglobales</taxon>
        <taxon>Acidobacteriaceae</taxon>
        <taxon>Acidisarcina</taxon>
    </lineage>
</organism>
<evidence type="ECO:0000313" key="1">
    <source>
        <dbReference type="EMBL" id="AXC14489.1"/>
    </source>
</evidence>
<dbReference type="Proteomes" id="UP000253606">
    <property type="component" value="Chromosome"/>
</dbReference>
<dbReference type="PROSITE" id="PS51197">
    <property type="entry name" value="HTH_RRF2_2"/>
    <property type="match status" value="1"/>
</dbReference>
<evidence type="ECO:0000313" key="2">
    <source>
        <dbReference type="Proteomes" id="UP000253606"/>
    </source>
</evidence>
<dbReference type="RefSeq" id="WP_114209252.1">
    <property type="nucleotide sequence ID" value="NZ_CP030840.1"/>
</dbReference>
<proteinExistence type="predicted"/>
<dbReference type="PANTHER" id="PTHR33221">
    <property type="entry name" value="WINGED HELIX-TURN-HELIX TRANSCRIPTIONAL REGULATOR, RRF2 FAMILY"/>
    <property type="match status" value="1"/>
</dbReference>
<keyword evidence="2" id="KW-1185">Reference proteome</keyword>
<dbReference type="PANTHER" id="PTHR33221:SF15">
    <property type="entry name" value="HTH-TYPE TRANSCRIPTIONAL REGULATOR YWGB-RELATED"/>
    <property type="match status" value="1"/>
</dbReference>
<sequence length="137" mass="14666">MAVNTRFSTGIHTLVLLAANPDVQHTSEEIARKLNTNPVVIRRVLSLLRQAGLVHSQKGPSGGSKLAKPGKAIKLGDVYRALEPVSIFNESGVSSEGAAKLNGTLTKIFHEAQGALEAELDTTSLNQLVKKSEKKKK</sequence>
<dbReference type="SUPFAM" id="SSF46785">
    <property type="entry name" value="Winged helix' DNA-binding domain"/>
    <property type="match status" value="1"/>
</dbReference>
<name>A0A2Z5G688_9BACT</name>
<dbReference type="InterPro" id="IPR036388">
    <property type="entry name" value="WH-like_DNA-bd_sf"/>
</dbReference>
<dbReference type="InterPro" id="IPR000944">
    <property type="entry name" value="Tscrpt_reg_Rrf2"/>
</dbReference>